<dbReference type="Proteomes" id="UP000261560">
    <property type="component" value="Unplaced"/>
</dbReference>
<organism evidence="2 3">
    <name type="scientific">Oryzias melastigma</name>
    <name type="common">Marine medaka</name>
    <dbReference type="NCBI Taxonomy" id="30732"/>
    <lineage>
        <taxon>Eukaryota</taxon>
        <taxon>Metazoa</taxon>
        <taxon>Chordata</taxon>
        <taxon>Craniata</taxon>
        <taxon>Vertebrata</taxon>
        <taxon>Euteleostomi</taxon>
        <taxon>Actinopterygii</taxon>
        <taxon>Neopterygii</taxon>
        <taxon>Teleostei</taxon>
        <taxon>Neoteleostei</taxon>
        <taxon>Acanthomorphata</taxon>
        <taxon>Ovalentaria</taxon>
        <taxon>Atherinomorphae</taxon>
        <taxon>Beloniformes</taxon>
        <taxon>Adrianichthyidae</taxon>
        <taxon>Oryziinae</taxon>
        <taxon>Oryzias</taxon>
    </lineage>
</organism>
<proteinExistence type="predicted"/>
<keyword evidence="3" id="KW-1185">Reference proteome</keyword>
<protein>
    <submittedName>
        <fullName evidence="2">Uncharacterized protein</fullName>
    </submittedName>
</protein>
<evidence type="ECO:0000313" key="3">
    <source>
        <dbReference type="Proteomes" id="UP000261560"/>
    </source>
</evidence>
<dbReference type="AlphaFoldDB" id="A0A3B3BVJ7"/>
<feature type="region of interest" description="Disordered" evidence="1">
    <location>
        <begin position="96"/>
        <end position="116"/>
    </location>
</feature>
<reference evidence="2" key="1">
    <citation type="submission" date="2025-08" db="UniProtKB">
        <authorList>
            <consortium name="Ensembl"/>
        </authorList>
    </citation>
    <scope>IDENTIFICATION</scope>
</reference>
<accession>A0A3B3BVJ7</accession>
<dbReference type="Ensembl" id="ENSOMET00000000523.1">
    <property type="protein sequence ID" value="ENSOMEP00000009585.1"/>
    <property type="gene ID" value="ENSOMEG00000000258.1"/>
</dbReference>
<dbReference type="PaxDb" id="30732-ENSOMEP00000009585"/>
<name>A0A3B3BVJ7_ORYME</name>
<evidence type="ECO:0000313" key="2">
    <source>
        <dbReference type="Ensembl" id="ENSOMEP00000009585.1"/>
    </source>
</evidence>
<reference evidence="2" key="2">
    <citation type="submission" date="2025-09" db="UniProtKB">
        <authorList>
            <consortium name="Ensembl"/>
        </authorList>
    </citation>
    <scope>IDENTIFICATION</scope>
</reference>
<sequence>VLHVRSSEQKSCVLKHKKVICFQRVDCYNVHYIVCFELRRRGAGRCLELLQLFRLSCRSSGEKCERGAAGMCVCMCVWMDGWMDGEGGWCPTFKTSGKGRNRGHTIYSAREHQSRR</sequence>
<evidence type="ECO:0000256" key="1">
    <source>
        <dbReference type="SAM" id="MobiDB-lite"/>
    </source>
</evidence>